<sequence length="641" mass="72033">MASSSSSPSMFVEENRLATFNLSRRKASTKNESGTTIIPWPHPSTNSRSTKSKDSGNGGFPTPSTLARYGFYHSPTLDSPDRTFHFLYQEVSISGWSQGEDPLVRLESILPNNGWCRIWLSKSLGMAQGKSSREETGTSWEWSREDLLPTSKQMNQARKETFAKLWPYDSKKGWKPTSKKLSEAGFHFTPTEEEPDSATCIYCDKGLGGWEKNDDPIHEHRKREPGCAFFNSTLSTSTSAGTGEEEVDEEGGVVEEDDRETEEAEEPPAPAKPTRKQRSTRSVSSAKSRRVTSTRGVKAGRKGVGDEEEEEGKAQEETRREEEEEEKEGEKVESREDEDAMPLTRNSRKTKAKKIKAVDQDALESVGGDEEEGVAVVEEVVEEEVEAPKKRRMTKRAVSSKVANVSAAETEEDDLGAKTKTKKTKAKVTKAAEEEEKKANVAEEEKEGDDREEVLIQAGEEEGVENEVGGNGTVIEYREEEEGEEEEEEEETPTFEGLRQAREEGGRRQAKDEGVVDTEAKEDVDEKVVREDGKPSNPSIFESRQEIPQHERTPEKRPVTTKTMEASSTPPTIRIAPPRLEKLTNLELDERQRSMTLDEWLNEMAAQACREMTIRGEREIEELERRMEQGRSAIERTLRGK</sequence>
<gene>
    <name evidence="1" type="ORF">IE53DRAFT_365739</name>
</gene>
<dbReference type="Proteomes" id="UP000245626">
    <property type="component" value="Unassembled WGS sequence"/>
</dbReference>
<name>A0ACD0P7V1_9BASI</name>
<keyword evidence="2" id="KW-1185">Reference proteome</keyword>
<dbReference type="EMBL" id="KZ819695">
    <property type="protein sequence ID" value="PWN54126.1"/>
    <property type="molecule type" value="Genomic_DNA"/>
</dbReference>
<reference evidence="1 2" key="1">
    <citation type="journal article" date="2018" name="Mol. Biol. Evol.">
        <title>Broad Genomic Sampling Reveals a Smut Pathogenic Ancestry of the Fungal Clade Ustilaginomycotina.</title>
        <authorList>
            <person name="Kijpornyongpan T."/>
            <person name="Mondo S.J."/>
            <person name="Barry K."/>
            <person name="Sandor L."/>
            <person name="Lee J."/>
            <person name="Lipzen A."/>
            <person name="Pangilinan J."/>
            <person name="LaButti K."/>
            <person name="Hainaut M."/>
            <person name="Henrissat B."/>
            <person name="Grigoriev I.V."/>
            <person name="Spatafora J.W."/>
            <person name="Aime M.C."/>
        </authorList>
    </citation>
    <scope>NUCLEOTIDE SEQUENCE [LARGE SCALE GENOMIC DNA]</scope>
    <source>
        <strain evidence="1 2">SA 807</strain>
    </source>
</reference>
<protein>
    <submittedName>
        <fullName evidence="1">BIR-domain-containing protein</fullName>
    </submittedName>
</protein>
<evidence type="ECO:0000313" key="1">
    <source>
        <dbReference type="EMBL" id="PWN54126.1"/>
    </source>
</evidence>
<organism evidence="1 2">
    <name type="scientific">Violaceomyces palustris</name>
    <dbReference type="NCBI Taxonomy" id="1673888"/>
    <lineage>
        <taxon>Eukaryota</taxon>
        <taxon>Fungi</taxon>
        <taxon>Dikarya</taxon>
        <taxon>Basidiomycota</taxon>
        <taxon>Ustilaginomycotina</taxon>
        <taxon>Ustilaginomycetes</taxon>
        <taxon>Violaceomycetales</taxon>
        <taxon>Violaceomycetaceae</taxon>
        <taxon>Violaceomyces</taxon>
    </lineage>
</organism>
<evidence type="ECO:0000313" key="2">
    <source>
        <dbReference type="Proteomes" id="UP000245626"/>
    </source>
</evidence>
<proteinExistence type="predicted"/>
<accession>A0ACD0P7V1</accession>